<proteinExistence type="predicted"/>
<evidence type="ECO:0000313" key="1">
    <source>
        <dbReference type="EMBL" id="SDH24935.1"/>
    </source>
</evidence>
<dbReference type="Proteomes" id="UP000198822">
    <property type="component" value="Chromosome I"/>
</dbReference>
<dbReference type="EMBL" id="LT629695">
    <property type="protein sequence ID" value="SDH24935.1"/>
    <property type="molecule type" value="Genomic_DNA"/>
</dbReference>
<dbReference type="RefSeq" id="WP_092502220.1">
    <property type="nucleotide sequence ID" value="NZ_LT629695.1"/>
</dbReference>
<organism evidence="1 2">
    <name type="scientific">Agrococcus jejuensis</name>
    <dbReference type="NCBI Taxonomy" id="399736"/>
    <lineage>
        <taxon>Bacteria</taxon>
        <taxon>Bacillati</taxon>
        <taxon>Actinomycetota</taxon>
        <taxon>Actinomycetes</taxon>
        <taxon>Micrococcales</taxon>
        <taxon>Microbacteriaceae</taxon>
        <taxon>Agrococcus</taxon>
    </lineage>
</organism>
<reference evidence="2" key="1">
    <citation type="submission" date="2016-10" db="EMBL/GenBank/DDBJ databases">
        <authorList>
            <person name="Varghese N."/>
            <person name="Submissions S."/>
        </authorList>
    </citation>
    <scope>NUCLEOTIDE SEQUENCE [LARGE SCALE GENOMIC DNA]</scope>
    <source>
        <strain evidence="2">DSM 22002</strain>
    </source>
</reference>
<dbReference type="SUPFAM" id="SSF55961">
    <property type="entry name" value="Bet v1-like"/>
    <property type="match status" value="1"/>
</dbReference>
<gene>
    <name evidence="1" type="ORF">SAMN04489720_0548</name>
</gene>
<accession>A0A1G8AVC8</accession>
<evidence type="ECO:0008006" key="3">
    <source>
        <dbReference type="Google" id="ProtNLM"/>
    </source>
</evidence>
<keyword evidence="2" id="KW-1185">Reference proteome</keyword>
<dbReference type="STRING" id="399736.SAMN04489720_0548"/>
<evidence type="ECO:0000313" key="2">
    <source>
        <dbReference type="Proteomes" id="UP000198822"/>
    </source>
</evidence>
<protein>
    <recommendedName>
        <fullName evidence="3">Polyketide cyclase / dehydrase and lipid transport</fullName>
    </recommendedName>
</protein>
<name>A0A1G8AVC8_9MICO</name>
<sequence>MRVVLDLVLDCDVERAWALLHSPAAMRFAMAPVLAPTPVDGAWPSTWPAATAVALDTRMLGVPSGRMTVELHDEVRGDVRIVHDRGGPQSGPLDALSSWRHRMAVSPLPDGRCRFRDRLDVSGAAAPAMWPTLWALWQWRGHRLQVLARREG</sequence>
<dbReference type="AlphaFoldDB" id="A0A1G8AVC8"/>
<dbReference type="OrthoDB" id="7428016at2"/>